<feature type="transmembrane region" description="Helical" evidence="3">
    <location>
        <begin position="366"/>
        <end position="388"/>
    </location>
</feature>
<dbReference type="InterPro" id="IPR006202">
    <property type="entry name" value="Neur_chan_lig-bd"/>
</dbReference>
<evidence type="ECO:0000259" key="5">
    <source>
        <dbReference type="Pfam" id="PF03981"/>
    </source>
</evidence>
<comment type="subcellular location">
    <subcellularLocation>
        <location evidence="1">Membrane</location>
        <topology evidence="1">Multi-pass membrane protein</topology>
    </subcellularLocation>
</comment>
<keyword evidence="3" id="KW-0812">Transmembrane</keyword>
<dbReference type="InterPro" id="IPR036719">
    <property type="entry name" value="Neuro-gated_channel_TM_sf"/>
</dbReference>
<dbReference type="SUPFAM" id="SSF90112">
    <property type="entry name" value="Neurotransmitter-gated ion-channel transmembrane pore"/>
    <property type="match status" value="1"/>
</dbReference>
<dbReference type="InterPro" id="IPR036734">
    <property type="entry name" value="Neur_chan_lig-bd_sf"/>
</dbReference>
<dbReference type="InterPro" id="IPR007129">
    <property type="entry name" value="Ubiqinol_cyt_c_chaperone_CPB3"/>
</dbReference>
<keyword evidence="3" id="KW-1133">Transmembrane helix</keyword>
<dbReference type="Proteomes" id="UP001381693">
    <property type="component" value="Unassembled WGS sequence"/>
</dbReference>
<feature type="transmembrane region" description="Helical" evidence="3">
    <location>
        <begin position="232"/>
        <end position="250"/>
    </location>
</feature>
<gene>
    <name evidence="6" type="primary">UQCC1</name>
    <name evidence="6" type="ORF">SK128_021027</name>
</gene>
<keyword evidence="7" id="KW-1185">Reference proteome</keyword>
<evidence type="ECO:0000256" key="3">
    <source>
        <dbReference type="SAM" id="Phobius"/>
    </source>
</evidence>
<reference evidence="6 7" key="1">
    <citation type="submission" date="2023-11" db="EMBL/GenBank/DDBJ databases">
        <title>Halocaridina rubra genome assembly.</title>
        <authorList>
            <person name="Smith C."/>
        </authorList>
    </citation>
    <scope>NUCLEOTIDE SEQUENCE [LARGE SCALE GENOMIC DNA]</scope>
    <source>
        <strain evidence="6">EP-1</strain>
        <tissue evidence="6">Whole</tissue>
    </source>
</reference>
<dbReference type="Gene3D" id="1.20.58.390">
    <property type="entry name" value="Neurotransmitter-gated ion-channel transmembrane domain"/>
    <property type="match status" value="1"/>
</dbReference>
<sequence length="691" mass="79823">MVYSYNVNEARLHKDLFENYDKITKPTNRTTRVDLHVNIKHFDMEWKDARLRWNPREYDGIEQIHVPHVQLWKPDIEVYNRASAEDEMHYGETMATIFSKGRILFVPQVKLHFTCTMDLTYWPHDKHNCTCILGSAVHDVFDIELRNKYEKPEADLPMRFTAGGLNLTRSSWDILNTDFTRIIRPPYMMLHMTIEVSRNAPAYEWTIKGPAVGLSILTLVLFFMPPAIGEKLIFGGLCLLLDLLFIFYTNMTISMAPNHTPLIVQMICEQAMLVIGSIVVGSVSFRFARDPHSAGLPPIIKRPIIVLSSCICLRNYRNMASRAHRQAYIQTLKPNEFEMKENGNGPNGPNAQIYRPDLNICPGFDWLLLAAFIDRICLIIYVIVFIVFRVDSQQKKNVWFLLVTVGEESTGIMIQSSVRYLLHSPPTSAKTICQLFNLTKRGVSRSLCTSSQICNFECQSKHKRSDVVCLSQPYRFQVLPHVPVPGVQRFASTVAGQISEPGKFKRLVKKMGWLEHSKSKLRRSGYILYTNVEKIDIMNFFEVCELPDTFFSWFLVIELHVWMMMVRLMAEGEEGRFTRNSLVEAMWEDVQMRAKKLECSASACNEQIQEIVGSFQTALFTYDEGLLGDDKALASALWRRLFSRNCSDPERIECCVHYVRMQIANLDSLPRKDFMLDCKLEWLPMHEKRDS</sequence>
<dbReference type="SUPFAM" id="SSF63712">
    <property type="entry name" value="Nicotinic receptor ligand binding domain-like"/>
    <property type="match status" value="1"/>
</dbReference>
<dbReference type="InterPro" id="IPR038050">
    <property type="entry name" value="Neuro_actylchol_rec"/>
</dbReference>
<feature type="transmembrane region" description="Helical" evidence="3">
    <location>
        <begin position="262"/>
        <end position="287"/>
    </location>
</feature>
<protein>
    <submittedName>
        <fullName evidence="6">Ubiquinol-cytochrome-c reductase complex assembly factor 1</fullName>
    </submittedName>
</protein>
<dbReference type="PANTHER" id="PTHR12184">
    <property type="entry name" value="UBIQUINOL-CYTOCHROME C REDUCTASE COMPLEX ASSEMBLY FACTOR 1 FAMILY MEMBER"/>
    <property type="match status" value="1"/>
</dbReference>
<dbReference type="Pfam" id="PF02931">
    <property type="entry name" value="Neur_chan_LBD"/>
    <property type="match status" value="1"/>
</dbReference>
<evidence type="ECO:0000313" key="7">
    <source>
        <dbReference type="Proteomes" id="UP001381693"/>
    </source>
</evidence>
<dbReference type="GO" id="GO:0016020">
    <property type="term" value="C:membrane"/>
    <property type="evidence" value="ECO:0007669"/>
    <property type="project" value="UniProtKB-SubCell"/>
</dbReference>
<dbReference type="GO" id="GO:0005739">
    <property type="term" value="C:mitochondrion"/>
    <property type="evidence" value="ECO:0007669"/>
    <property type="project" value="TreeGrafter"/>
</dbReference>
<proteinExistence type="inferred from homology"/>
<evidence type="ECO:0000256" key="1">
    <source>
        <dbReference type="ARBA" id="ARBA00004141"/>
    </source>
</evidence>
<dbReference type="GO" id="GO:0005230">
    <property type="term" value="F:extracellular ligand-gated monoatomic ion channel activity"/>
    <property type="evidence" value="ECO:0007669"/>
    <property type="project" value="InterPro"/>
</dbReference>
<name>A0AAN8WFV4_HALRR</name>
<dbReference type="EMBL" id="JAXCGZ010020824">
    <property type="protein sequence ID" value="KAK7065296.1"/>
    <property type="molecule type" value="Genomic_DNA"/>
</dbReference>
<evidence type="ECO:0000256" key="2">
    <source>
        <dbReference type="ARBA" id="ARBA00006407"/>
    </source>
</evidence>
<dbReference type="PANTHER" id="PTHR12184:SF1">
    <property type="entry name" value="UBIQUINOL-CYTOCHROME-C REDUCTASE COMPLEX ASSEMBLY FACTOR 1"/>
    <property type="match status" value="1"/>
</dbReference>
<dbReference type="Pfam" id="PF03981">
    <property type="entry name" value="Ubiq_cyt_C_chap"/>
    <property type="match status" value="1"/>
</dbReference>
<dbReference type="CDD" id="cd18989">
    <property type="entry name" value="LGIC_ECD_cation"/>
    <property type="match status" value="1"/>
</dbReference>
<organism evidence="6 7">
    <name type="scientific">Halocaridina rubra</name>
    <name type="common">Hawaiian red shrimp</name>
    <dbReference type="NCBI Taxonomy" id="373956"/>
    <lineage>
        <taxon>Eukaryota</taxon>
        <taxon>Metazoa</taxon>
        <taxon>Ecdysozoa</taxon>
        <taxon>Arthropoda</taxon>
        <taxon>Crustacea</taxon>
        <taxon>Multicrustacea</taxon>
        <taxon>Malacostraca</taxon>
        <taxon>Eumalacostraca</taxon>
        <taxon>Eucarida</taxon>
        <taxon>Decapoda</taxon>
        <taxon>Pleocyemata</taxon>
        <taxon>Caridea</taxon>
        <taxon>Atyoidea</taxon>
        <taxon>Atyidae</taxon>
        <taxon>Halocaridina</taxon>
    </lineage>
</organism>
<keyword evidence="3" id="KW-0472">Membrane</keyword>
<feature type="domain" description="Ubiquinol-cytochrome c chaperone" evidence="5">
    <location>
        <begin position="543"/>
        <end position="675"/>
    </location>
</feature>
<accession>A0AAN8WFV4</accession>
<dbReference type="InterPro" id="IPR021150">
    <property type="entry name" value="Ubiq_cyt_c_chap"/>
</dbReference>
<dbReference type="Gene3D" id="2.70.170.10">
    <property type="entry name" value="Neurotransmitter-gated ion-channel ligand-binding domain"/>
    <property type="match status" value="1"/>
</dbReference>
<feature type="transmembrane region" description="Helical" evidence="3">
    <location>
        <begin position="207"/>
        <end position="226"/>
    </location>
</feature>
<evidence type="ECO:0000259" key="4">
    <source>
        <dbReference type="Pfam" id="PF02931"/>
    </source>
</evidence>
<dbReference type="AlphaFoldDB" id="A0AAN8WFV4"/>
<dbReference type="GO" id="GO:0034551">
    <property type="term" value="P:mitochondrial respiratory chain complex III assembly"/>
    <property type="evidence" value="ECO:0007669"/>
    <property type="project" value="TreeGrafter"/>
</dbReference>
<comment type="similarity">
    <text evidence="2">Belongs to the CBP3 family.</text>
</comment>
<feature type="domain" description="Neurotransmitter-gated ion-channel ligand-binding" evidence="4">
    <location>
        <begin position="42"/>
        <end position="198"/>
    </location>
</feature>
<evidence type="ECO:0000313" key="6">
    <source>
        <dbReference type="EMBL" id="KAK7065296.1"/>
    </source>
</evidence>
<comment type="caution">
    <text evidence="6">The sequence shown here is derived from an EMBL/GenBank/DDBJ whole genome shotgun (WGS) entry which is preliminary data.</text>
</comment>